<protein>
    <submittedName>
        <fullName evidence="2">TISRso5 ISRSO5-transposase protein</fullName>
    </submittedName>
</protein>
<dbReference type="EMBL" id="AUZZ01005185">
    <property type="protein sequence ID" value="EQD50590.1"/>
    <property type="molecule type" value="Genomic_DNA"/>
</dbReference>
<reference evidence="2" key="1">
    <citation type="submission" date="2013-08" db="EMBL/GenBank/DDBJ databases">
        <authorList>
            <person name="Mendez C."/>
            <person name="Richter M."/>
            <person name="Ferrer M."/>
            <person name="Sanchez J."/>
        </authorList>
    </citation>
    <scope>NUCLEOTIDE SEQUENCE</scope>
</reference>
<dbReference type="Pfam" id="PF13358">
    <property type="entry name" value="DDE_3"/>
    <property type="match status" value="1"/>
</dbReference>
<dbReference type="GO" id="GO:0003676">
    <property type="term" value="F:nucleic acid binding"/>
    <property type="evidence" value="ECO:0007669"/>
    <property type="project" value="InterPro"/>
</dbReference>
<sequence length="244" mass="27688">VRRQAEAAGHPSLARAAKATVQRILEEQHLHPDKVKYYLERRDPEFEQKMRAVLMVYQEVQVQNQASGETPAVVTVSIDEKPGVQAIGNTAPDLPPVPGQHPAVGRDYEYKRHGTLSILASLDLHDGHVVARVEDRHRSREFIALLKDVDAHYPSHVIIRVILDNHSAHISKETRAYLAGRPNRFRYVHTPKHGSWLNLVETLFGKMSRTFLRQIRVGSKAELKTRILQGIAEINAALVVHRWK</sequence>
<comment type="caution">
    <text evidence="2">The sequence shown here is derived from an EMBL/GenBank/DDBJ whole genome shotgun (WGS) entry which is preliminary data.</text>
</comment>
<dbReference type="InterPro" id="IPR036397">
    <property type="entry name" value="RNaseH_sf"/>
</dbReference>
<gene>
    <name evidence="2" type="ORF">B2A_07257</name>
</gene>
<dbReference type="AlphaFoldDB" id="T1B8U3"/>
<dbReference type="InterPro" id="IPR047655">
    <property type="entry name" value="Transpos_IS630-like"/>
</dbReference>
<feature type="non-terminal residue" evidence="2">
    <location>
        <position position="1"/>
    </location>
</feature>
<dbReference type="Gene3D" id="3.30.420.10">
    <property type="entry name" value="Ribonuclease H-like superfamily/Ribonuclease H"/>
    <property type="match status" value="1"/>
</dbReference>
<dbReference type="InterPro" id="IPR038717">
    <property type="entry name" value="Tc1-like_DDE_dom"/>
</dbReference>
<dbReference type="NCBIfam" id="NF033545">
    <property type="entry name" value="transpos_IS630"/>
    <property type="match status" value="1"/>
</dbReference>
<evidence type="ECO:0000313" key="2">
    <source>
        <dbReference type="EMBL" id="EQD50590.1"/>
    </source>
</evidence>
<feature type="domain" description="Tc1-like transposase DDE" evidence="1">
    <location>
        <begin position="105"/>
        <end position="224"/>
    </location>
</feature>
<organism evidence="2">
    <name type="scientific">mine drainage metagenome</name>
    <dbReference type="NCBI Taxonomy" id="410659"/>
    <lineage>
        <taxon>unclassified sequences</taxon>
        <taxon>metagenomes</taxon>
        <taxon>ecological metagenomes</taxon>
    </lineage>
</organism>
<proteinExistence type="predicted"/>
<feature type="non-terminal residue" evidence="2">
    <location>
        <position position="244"/>
    </location>
</feature>
<name>T1B8U3_9ZZZZ</name>
<accession>T1B8U3</accession>
<evidence type="ECO:0000259" key="1">
    <source>
        <dbReference type="Pfam" id="PF13358"/>
    </source>
</evidence>
<reference evidence="2" key="2">
    <citation type="journal article" date="2014" name="ISME J.">
        <title>Microbial stratification in low pH oxic and suboxic macroscopic growths along an acid mine drainage.</title>
        <authorList>
            <person name="Mendez-Garcia C."/>
            <person name="Mesa V."/>
            <person name="Sprenger R.R."/>
            <person name="Richter M."/>
            <person name="Diez M.S."/>
            <person name="Solano J."/>
            <person name="Bargiela R."/>
            <person name="Golyshina O.V."/>
            <person name="Manteca A."/>
            <person name="Ramos J.L."/>
            <person name="Gallego J.R."/>
            <person name="Llorente I."/>
            <person name="Martins Dos Santos V.A."/>
            <person name="Jensen O.N."/>
            <person name="Pelaez A.I."/>
            <person name="Sanchez J."/>
            <person name="Ferrer M."/>
        </authorList>
    </citation>
    <scope>NUCLEOTIDE SEQUENCE</scope>
</reference>